<dbReference type="InterPro" id="IPR050765">
    <property type="entry name" value="Riboflavin_Biosynth_HTPR"/>
</dbReference>
<evidence type="ECO:0000313" key="5">
    <source>
        <dbReference type="EMBL" id="HJC39594.1"/>
    </source>
</evidence>
<keyword evidence="2" id="KW-0521">NADP</keyword>
<reference evidence="5" key="2">
    <citation type="submission" date="2021-04" db="EMBL/GenBank/DDBJ databases">
        <authorList>
            <person name="Gilroy R."/>
        </authorList>
    </citation>
    <scope>NUCLEOTIDE SEQUENCE</scope>
    <source>
        <strain evidence="5">ChiGjej1B1-1692</strain>
    </source>
</reference>
<evidence type="ECO:0000259" key="4">
    <source>
        <dbReference type="Pfam" id="PF01872"/>
    </source>
</evidence>
<dbReference type="PANTHER" id="PTHR38011">
    <property type="entry name" value="DIHYDROFOLATE REDUCTASE FAMILY PROTEIN (AFU_ORTHOLOGUE AFUA_8G06820)"/>
    <property type="match status" value="1"/>
</dbReference>
<reference evidence="5" key="1">
    <citation type="journal article" date="2021" name="PeerJ">
        <title>Extensive microbial diversity within the chicken gut microbiome revealed by metagenomics and culture.</title>
        <authorList>
            <person name="Gilroy R."/>
            <person name="Ravi A."/>
            <person name="Getino M."/>
            <person name="Pursley I."/>
            <person name="Horton D.L."/>
            <person name="Alikhan N.F."/>
            <person name="Baker D."/>
            <person name="Gharbi K."/>
            <person name="Hall N."/>
            <person name="Watson M."/>
            <person name="Adriaenssens E.M."/>
            <person name="Foster-Nyarko E."/>
            <person name="Jarju S."/>
            <person name="Secka A."/>
            <person name="Antonio M."/>
            <person name="Oren A."/>
            <person name="Chaudhuri R.R."/>
            <person name="La Ragione R."/>
            <person name="Hildebrand F."/>
            <person name="Pallen M.J."/>
        </authorList>
    </citation>
    <scope>NUCLEOTIDE SEQUENCE</scope>
    <source>
        <strain evidence="5">ChiGjej1B1-1692</strain>
    </source>
</reference>
<dbReference type="Pfam" id="PF01872">
    <property type="entry name" value="RibD_C"/>
    <property type="match status" value="1"/>
</dbReference>
<dbReference type="AlphaFoldDB" id="A0A9D2NYX6"/>
<dbReference type="Proteomes" id="UP000823894">
    <property type="component" value="Unassembled WGS sequence"/>
</dbReference>
<dbReference type="Gene3D" id="3.40.430.10">
    <property type="entry name" value="Dihydrofolate Reductase, subunit A"/>
    <property type="match status" value="1"/>
</dbReference>
<dbReference type="InterPro" id="IPR002734">
    <property type="entry name" value="RibDG_C"/>
</dbReference>
<dbReference type="SUPFAM" id="SSF53597">
    <property type="entry name" value="Dihydrofolate reductase-like"/>
    <property type="match status" value="1"/>
</dbReference>
<protein>
    <submittedName>
        <fullName evidence="5">RibD family protein</fullName>
    </submittedName>
</protein>
<evidence type="ECO:0000313" key="6">
    <source>
        <dbReference type="Proteomes" id="UP000823894"/>
    </source>
</evidence>
<dbReference type="EMBL" id="DWWK01000183">
    <property type="protein sequence ID" value="HJC39594.1"/>
    <property type="molecule type" value="Genomic_DNA"/>
</dbReference>
<evidence type="ECO:0000256" key="3">
    <source>
        <dbReference type="ARBA" id="ARBA00023002"/>
    </source>
</evidence>
<proteinExistence type="predicted"/>
<organism evidence="5 6">
    <name type="scientific">Candidatus Mediterraneibacter faecigallinarum</name>
    <dbReference type="NCBI Taxonomy" id="2838669"/>
    <lineage>
        <taxon>Bacteria</taxon>
        <taxon>Bacillati</taxon>
        <taxon>Bacillota</taxon>
        <taxon>Clostridia</taxon>
        <taxon>Lachnospirales</taxon>
        <taxon>Lachnospiraceae</taxon>
        <taxon>Mediterraneibacter</taxon>
    </lineage>
</organism>
<accession>A0A9D2NYX6</accession>
<evidence type="ECO:0000256" key="2">
    <source>
        <dbReference type="ARBA" id="ARBA00022857"/>
    </source>
</evidence>
<feature type="domain" description="Bacterial bifunctional deaminase-reductase C-terminal" evidence="4">
    <location>
        <begin position="4"/>
        <end position="224"/>
    </location>
</feature>
<evidence type="ECO:0000256" key="1">
    <source>
        <dbReference type="ARBA" id="ARBA00005104"/>
    </source>
</evidence>
<dbReference type="GO" id="GO:0008703">
    <property type="term" value="F:5-amino-6-(5-phosphoribosylamino)uracil reductase activity"/>
    <property type="evidence" value="ECO:0007669"/>
    <property type="project" value="InterPro"/>
</dbReference>
<name>A0A9D2NYX6_9FIRM</name>
<dbReference type="InterPro" id="IPR024072">
    <property type="entry name" value="DHFR-like_dom_sf"/>
</dbReference>
<comment type="caution">
    <text evidence="5">The sequence shown here is derived from an EMBL/GenBank/DDBJ whole genome shotgun (WGS) entry which is preliminary data.</text>
</comment>
<gene>
    <name evidence="5" type="ORF">H9757_11130</name>
</gene>
<keyword evidence="3" id="KW-0560">Oxidoreductase</keyword>
<dbReference type="PANTHER" id="PTHR38011:SF7">
    <property type="entry name" value="2,5-DIAMINO-6-RIBOSYLAMINO-4(3H)-PYRIMIDINONE 5'-PHOSPHATE REDUCTASE"/>
    <property type="match status" value="1"/>
</dbReference>
<dbReference type="GO" id="GO:0009231">
    <property type="term" value="P:riboflavin biosynthetic process"/>
    <property type="evidence" value="ECO:0007669"/>
    <property type="project" value="InterPro"/>
</dbReference>
<sequence>MKRPYVICHILSSLDGKINGPFMGTGSAAGLAGTYASLRSGMNADAWLYGTATTKEFTDHVRPVLEDGSSVPDGDFVADDQAELYYVSVDTEGEIGWESGTFANRGRTPAHVIEVLTDSTSASYKAYLRKRGVSYILAGRDSLDCRLAAEKLYRLFHIKKLLICGGGVVNWSFLQAGVIDELSLLLAPVTDGSRGSASLFTQLSSLNEGSPVEFTLKTVEKAGDNGVYLNYLAENAENGQ</sequence>
<comment type="pathway">
    <text evidence="1">Cofactor biosynthesis; riboflavin biosynthesis.</text>
</comment>